<sequence>MKPGYFRSALRFFRIFKTEFFSWTLQPCSLHCLPVCLSVYLSVCSSVKCNLLRSAE</sequence>
<name>Q8T946_DROME</name>
<proteinExistence type="evidence at transcript level"/>
<evidence type="ECO:0000313" key="1">
    <source>
        <dbReference type="EMBL" id="AAL48479.1"/>
    </source>
</evidence>
<dbReference type="EMBL" id="AY070857">
    <property type="protein sequence ID" value="AAL48479.1"/>
    <property type="molecule type" value="mRNA"/>
</dbReference>
<protein>
    <submittedName>
        <fullName evidence="1">GM10545p</fullName>
    </submittedName>
</protein>
<accession>Q8T946</accession>
<organism evidence="1">
    <name type="scientific">Drosophila melanogaster</name>
    <name type="common">Fruit fly</name>
    <dbReference type="NCBI Taxonomy" id="7227"/>
    <lineage>
        <taxon>Eukaryota</taxon>
        <taxon>Metazoa</taxon>
        <taxon>Ecdysozoa</taxon>
        <taxon>Arthropoda</taxon>
        <taxon>Hexapoda</taxon>
        <taxon>Insecta</taxon>
        <taxon>Pterygota</taxon>
        <taxon>Neoptera</taxon>
        <taxon>Endopterygota</taxon>
        <taxon>Diptera</taxon>
        <taxon>Brachycera</taxon>
        <taxon>Muscomorpha</taxon>
        <taxon>Ephydroidea</taxon>
        <taxon>Drosophilidae</taxon>
        <taxon>Drosophila</taxon>
        <taxon>Sophophora</taxon>
    </lineage>
</organism>
<reference evidence="1" key="1">
    <citation type="submission" date="2001-12" db="EMBL/GenBank/DDBJ databases">
        <authorList>
            <person name="Stapleton M."/>
            <person name="Brokstein P."/>
            <person name="Hong L."/>
            <person name="Agbayani A."/>
            <person name="Carlson J."/>
            <person name="Champe M."/>
            <person name="Chavez C."/>
            <person name="Dorsett V."/>
            <person name="Dresnek D."/>
            <person name="Farfan D."/>
            <person name="Frise E."/>
            <person name="George R."/>
            <person name="Gonzalez M."/>
            <person name="Guarin H."/>
            <person name="Kronmiller B."/>
            <person name="Li P."/>
            <person name="Liao G."/>
            <person name="Miranda A."/>
            <person name="Mungall C.J."/>
            <person name="Nunoo J."/>
            <person name="Pacleb J."/>
            <person name="Paragas V."/>
            <person name="Park S."/>
            <person name="Patel S."/>
            <person name="Phouanenavong S."/>
            <person name="Wan K."/>
            <person name="Yu C."/>
            <person name="Lewis S.E."/>
            <person name="Rubin G.M."/>
            <person name="Celniker S."/>
        </authorList>
    </citation>
    <scope>NUCLEOTIDE SEQUENCE</scope>
</reference>
<dbReference type="AlphaFoldDB" id="Q8T946"/>